<dbReference type="PANTHER" id="PTHR12112:SF39">
    <property type="entry name" value="EG:152A3.5 PROTEIN (FBGN0003116_PN PROTEIN)"/>
    <property type="match status" value="1"/>
</dbReference>
<dbReference type="KEGG" id="mlr:MELLADRAFT_71015"/>
<dbReference type="GO" id="GO:0005737">
    <property type="term" value="C:cytoplasm"/>
    <property type="evidence" value="ECO:0007669"/>
    <property type="project" value="InterPro"/>
</dbReference>
<keyword evidence="7" id="KW-1185">Reference proteome</keyword>
<dbReference type="AlphaFoldDB" id="F4RA23"/>
<dbReference type="Proteomes" id="UP000001072">
    <property type="component" value="Unassembled WGS sequence"/>
</dbReference>
<dbReference type="InterPro" id="IPR004097">
    <property type="entry name" value="DHHA2"/>
</dbReference>
<keyword evidence="3" id="KW-0378">Hydrolase</keyword>
<dbReference type="eggNOG" id="KOG4129">
    <property type="taxonomic scope" value="Eukaryota"/>
</dbReference>
<dbReference type="Pfam" id="PF01368">
    <property type="entry name" value="DHH"/>
    <property type="match status" value="1"/>
</dbReference>
<organism evidence="7">
    <name type="scientific">Melampsora larici-populina (strain 98AG31 / pathotype 3-4-7)</name>
    <name type="common">Poplar leaf rust fungus</name>
    <dbReference type="NCBI Taxonomy" id="747676"/>
    <lineage>
        <taxon>Eukaryota</taxon>
        <taxon>Fungi</taxon>
        <taxon>Dikarya</taxon>
        <taxon>Basidiomycota</taxon>
        <taxon>Pucciniomycotina</taxon>
        <taxon>Pucciniomycetes</taxon>
        <taxon>Pucciniales</taxon>
        <taxon>Melampsoraceae</taxon>
        <taxon>Melampsora</taxon>
    </lineage>
</organism>
<dbReference type="RefSeq" id="XP_007406113.1">
    <property type="nucleotide sequence ID" value="XM_007406051.1"/>
</dbReference>
<evidence type="ECO:0000256" key="4">
    <source>
        <dbReference type="ARBA" id="ARBA00023211"/>
    </source>
</evidence>
<gene>
    <name evidence="6" type="ORF">MELLADRAFT_71015</name>
</gene>
<keyword evidence="2" id="KW-0479">Metal-binding</keyword>
<dbReference type="InParanoid" id="F4RA23"/>
<accession>F4RA23</accession>
<protein>
    <recommendedName>
        <fullName evidence="5">DHHA2 domain-containing protein</fullName>
    </recommendedName>
</protein>
<dbReference type="VEuPathDB" id="FungiDB:MELLADRAFT_71015"/>
<dbReference type="Pfam" id="PF02833">
    <property type="entry name" value="DHHA2"/>
    <property type="match status" value="1"/>
</dbReference>
<dbReference type="FunCoup" id="F4RA23">
    <property type="interactions" value="202"/>
</dbReference>
<dbReference type="EMBL" id="GL883094">
    <property type="protein sequence ID" value="EGG10644.1"/>
    <property type="molecule type" value="Genomic_DNA"/>
</dbReference>
<evidence type="ECO:0000256" key="1">
    <source>
        <dbReference type="ARBA" id="ARBA00001936"/>
    </source>
</evidence>
<dbReference type="GO" id="GO:0004309">
    <property type="term" value="F:exopolyphosphatase activity"/>
    <property type="evidence" value="ECO:0007669"/>
    <property type="project" value="TreeGrafter"/>
</dbReference>
<keyword evidence="4" id="KW-0464">Manganese</keyword>
<comment type="cofactor">
    <cofactor evidence="1">
        <name>Mn(2+)</name>
        <dbReference type="ChEBI" id="CHEBI:29035"/>
    </cofactor>
</comment>
<dbReference type="InterPro" id="IPR001667">
    <property type="entry name" value="DDH_dom"/>
</dbReference>
<dbReference type="SUPFAM" id="SSF64182">
    <property type="entry name" value="DHH phosphoesterases"/>
    <property type="match status" value="1"/>
</dbReference>
<dbReference type="Gene3D" id="3.90.1640.10">
    <property type="entry name" value="inorganic pyrophosphatase (n-terminal core)"/>
    <property type="match status" value="1"/>
</dbReference>
<dbReference type="SMART" id="SM01131">
    <property type="entry name" value="DHHA2"/>
    <property type="match status" value="1"/>
</dbReference>
<dbReference type="InterPro" id="IPR038763">
    <property type="entry name" value="DHH_sf"/>
</dbReference>
<dbReference type="InterPro" id="IPR038222">
    <property type="entry name" value="DHHA2_dom_sf"/>
</dbReference>
<dbReference type="PANTHER" id="PTHR12112">
    <property type="entry name" value="BNIP - RELATED"/>
    <property type="match status" value="1"/>
</dbReference>
<dbReference type="STRING" id="747676.F4RA23"/>
<dbReference type="HOGENOM" id="CLU_019358_1_1_1"/>
<evidence type="ECO:0000259" key="5">
    <source>
        <dbReference type="SMART" id="SM01131"/>
    </source>
</evidence>
<evidence type="ECO:0000313" key="6">
    <source>
        <dbReference type="EMBL" id="EGG10644.1"/>
    </source>
</evidence>
<evidence type="ECO:0000256" key="3">
    <source>
        <dbReference type="ARBA" id="ARBA00022801"/>
    </source>
</evidence>
<dbReference type="GO" id="GO:0046872">
    <property type="term" value="F:metal ion binding"/>
    <property type="evidence" value="ECO:0007669"/>
    <property type="project" value="UniProtKB-KW"/>
</dbReference>
<proteinExistence type="predicted"/>
<dbReference type="GeneID" id="18931700"/>
<dbReference type="Gene3D" id="3.10.310.20">
    <property type="entry name" value="DHHA2 domain"/>
    <property type="match status" value="1"/>
</dbReference>
<name>F4RA23_MELLP</name>
<reference evidence="7" key="1">
    <citation type="journal article" date="2011" name="Proc. Natl. Acad. Sci. U.S.A.">
        <title>Obligate biotrophy features unraveled by the genomic analysis of rust fungi.</title>
        <authorList>
            <person name="Duplessis S."/>
            <person name="Cuomo C.A."/>
            <person name="Lin Y.-C."/>
            <person name="Aerts A."/>
            <person name="Tisserant E."/>
            <person name="Veneault-Fourrey C."/>
            <person name="Joly D.L."/>
            <person name="Hacquard S."/>
            <person name="Amselem J."/>
            <person name="Cantarel B.L."/>
            <person name="Chiu R."/>
            <person name="Coutinho P.M."/>
            <person name="Feau N."/>
            <person name="Field M."/>
            <person name="Frey P."/>
            <person name="Gelhaye E."/>
            <person name="Goldberg J."/>
            <person name="Grabherr M.G."/>
            <person name="Kodira C.D."/>
            <person name="Kohler A."/>
            <person name="Kuees U."/>
            <person name="Lindquist E.A."/>
            <person name="Lucas S.M."/>
            <person name="Mago R."/>
            <person name="Mauceli E."/>
            <person name="Morin E."/>
            <person name="Murat C."/>
            <person name="Pangilinan J.L."/>
            <person name="Park R."/>
            <person name="Pearson M."/>
            <person name="Quesneville H."/>
            <person name="Rouhier N."/>
            <person name="Sakthikumar S."/>
            <person name="Salamov A.A."/>
            <person name="Schmutz J."/>
            <person name="Selles B."/>
            <person name="Shapiro H."/>
            <person name="Tanguay P."/>
            <person name="Tuskan G.A."/>
            <person name="Henrissat B."/>
            <person name="Van de Peer Y."/>
            <person name="Rouze P."/>
            <person name="Ellis J.G."/>
            <person name="Dodds P.N."/>
            <person name="Schein J.E."/>
            <person name="Zhong S."/>
            <person name="Hamelin R.C."/>
            <person name="Grigoriev I.V."/>
            <person name="Szabo L.J."/>
            <person name="Martin F."/>
        </authorList>
    </citation>
    <scope>NUCLEOTIDE SEQUENCE [LARGE SCALE GENOMIC DNA]</scope>
    <source>
        <strain evidence="7">98AG31 / pathotype 3-4-7</strain>
    </source>
</reference>
<feature type="domain" description="DHHA2" evidence="5">
    <location>
        <begin position="247"/>
        <end position="418"/>
    </location>
</feature>
<dbReference type="OrthoDB" id="374045at2759"/>
<evidence type="ECO:0000313" key="7">
    <source>
        <dbReference type="Proteomes" id="UP000001072"/>
    </source>
</evidence>
<evidence type="ECO:0000256" key="2">
    <source>
        <dbReference type="ARBA" id="ARBA00022723"/>
    </source>
</evidence>
<sequence length="426" mass="47063">MNDNLRSWLVQQNHNFIEAFFTADLKDWVLCVGNEAGDLDTLSSSIAFAYLSSFDTSSSTRYIPIQLTPSSAFQLRAENVAALKDAMQIDRESGDLQNDLICSDTLDFSKFTPYGAKYALVDHNQVISSVFGTQAEVVAVIDHHEPAENNTLYLNANPRIIQVPTGSCASLVVNHFSKTWQSKLFPIGLADLLLSAIVIDTSNLKLIQDGGKATESDLSARDFLIPRSRFAISANSSDSQNGLQSLYKTLSTLKDDVTRLNSTQLLQRDYKQYQTNGWTFGLSSVPISLSDWVRDKESNKWKALLTATNEYGASKSLDAVGILANNEKLKKKEAAATGQTKRELLILIRNEAMLGLYKGLENPDLSVQQQLDLSTSIIDQQNDIDAFIYSNTVQVRIWKVGNPEASRKQVAPILTTLVNNLGPKPS</sequence>